<feature type="region of interest" description="Disordered" evidence="1">
    <location>
        <begin position="91"/>
        <end position="123"/>
    </location>
</feature>
<dbReference type="WBParaSite" id="MBELARI_LOCUS12186">
    <property type="protein sequence ID" value="MBELARI_LOCUS12186"/>
    <property type="gene ID" value="MBELARI_LOCUS12186"/>
</dbReference>
<dbReference type="AlphaFoldDB" id="A0AAF3EE52"/>
<dbReference type="Proteomes" id="UP000887575">
    <property type="component" value="Unassembled WGS sequence"/>
</dbReference>
<reference evidence="3" key="1">
    <citation type="submission" date="2024-02" db="UniProtKB">
        <authorList>
            <consortium name="WormBaseParasite"/>
        </authorList>
    </citation>
    <scope>IDENTIFICATION</scope>
</reference>
<evidence type="ECO:0000313" key="2">
    <source>
        <dbReference type="Proteomes" id="UP000887575"/>
    </source>
</evidence>
<feature type="compositionally biased region" description="Acidic residues" evidence="1">
    <location>
        <begin position="114"/>
        <end position="123"/>
    </location>
</feature>
<proteinExistence type="predicted"/>
<keyword evidence="2" id="KW-1185">Reference proteome</keyword>
<name>A0AAF3EE52_9BILA</name>
<organism evidence="2 3">
    <name type="scientific">Mesorhabditis belari</name>
    <dbReference type="NCBI Taxonomy" id="2138241"/>
    <lineage>
        <taxon>Eukaryota</taxon>
        <taxon>Metazoa</taxon>
        <taxon>Ecdysozoa</taxon>
        <taxon>Nematoda</taxon>
        <taxon>Chromadorea</taxon>
        <taxon>Rhabditida</taxon>
        <taxon>Rhabditina</taxon>
        <taxon>Rhabditomorpha</taxon>
        <taxon>Rhabditoidea</taxon>
        <taxon>Rhabditidae</taxon>
        <taxon>Mesorhabditinae</taxon>
        <taxon>Mesorhabditis</taxon>
    </lineage>
</organism>
<evidence type="ECO:0000256" key="1">
    <source>
        <dbReference type="SAM" id="MobiDB-lite"/>
    </source>
</evidence>
<sequence>MVTDKVVVLILQARTITCKPECDFCATITREFLVNGEKRERTMRSCGCEPIRSANGRVTKCKFLVNKMRLEEFTEKRERARVEMACCRGDRCNDGPHPPPPSSTPSPPPSTLPQEEDFQEEELEESVFVASSPKISLISSFLIIFLVYFC</sequence>
<feature type="compositionally biased region" description="Pro residues" evidence="1">
    <location>
        <begin position="96"/>
        <end position="111"/>
    </location>
</feature>
<accession>A0AAF3EE52</accession>
<protein>
    <submittedName>
        <fullName evidence="3">Uncharacterized protein</fullName>
    </submittedName>
</protein>
<evidence type="ECO:0000313" key="3">
    <source>
        <dbReference type="WBParaSite" id="MBELARI_LOCUS12186"/>
    </source>
</evidence>